<dbReference type="EMBL" id="CM056742">
    <property type="protein sequence ID" value="KAJ8680688.1"/>
    <property type="molecule type" value="Genomic_DNA"/>
</dbReference>
<evidence type="ECO:0000313" key="2">
    <source>
        <dbReference type="Proteomes" id="UP001239111"/>
    </source>
</evidence>
<accession>A0ACC2PC86</accession>
<organism evidence="1 2">
    <name type="scientific">Eretmocerus hayati</name>
    <dbReference type="NCBI Taxonomy" id="131215"/>
    <lineage>
        <taxon>Eukaryota</taxon>
        <taxon>Metazoa</taxon>
        <taxon>Ecdysozoa</taxon>
        <taxon>Arthropoda</taxon>
        <taxon>Hexapoda</taxon>
        <taxon>Insecta</taxon>
        <taxon>Pterygota</taxon>
        <taxon>Neoptera</taxon>
        <taxon>Endopterygota</taxon>
        <taxon>Hymenoptera</taxon>
        <taxon>Apocrita</taxon>
        <taxon>Proctotrupomorpha</taxon>
        <taxon>Chalcidoidea</taxon>
        <taxon>Aphelinidae</taxon>
        <taxon>Aphelininae</taxon>
        <taxon>Eretmocerus</taxon>
    </lineage>
</organism>
<name>A0ACC2PC86_9HYME</name>
<proteinExistence type="predicted"/>
<dbReference type="Proteomes" id="UP001239111">
    <property type="component" value="Chromosome 2"/>
</dbReference>
<keyword evidence="2" id="KW-1185">Reference proteome</keyword>
<reference evidence="1" key="1">
    <citation type="submission" date="2023-04" db="EMBL/GenBank/DDBJ databases">
        <title>A chromosome-level genome assembly of the parasitoid wasp Eretmocerus hayati.</title>
        <authorList>
            <person name="Zhong Y."/>
            <person name="Liu S."/>
            <person name="Liu Y."/>
        </authorList>
    </citation>
    <scope>NUCLEOTIDE SEQUENCE</scope>
    <source>
        <strain evidence="1">ZJU_SS_LIU_2023</strain>
    </source>
</reference>
<comment type="caution">
    <text evidence="1">The sequence shown here is derived from an EMBL/GenBank/DDBJ whole genome shotgun (WGS) entry which is preliminary data.</text>
</comment>
<sequence>MYNFRLVYYSILLTLYLGIFEAANITNFKLRQLSLIFRHGDRMPKQLPDRFPNDPNMWDSFQPMGSGGLTNAGKLRMYQFGEHLRRRYVDFLGNRYEEKKLYGVSSNTTRTQMSLQLVQTALYPPKTNKDQRWHPTLDWQPIPLYYFEYKQNRLFDPDKCKQFVDELATVMNSTEVQRKIDKYRELLEEIRIATGKKSPINLDDASLLHNNLEIEEKLNLTMKPWMKDLLKDARLKGLRLLHYEIKSYTDLMRRFNSGFWLRQVTEDMLKVRNGDSGVDGKTLLYSGHDTNILNILQALGVWDSHFPEFSSAVIFELWSQDEKYFLRIFYYLGIPSEFKDYTEAICGSKDCPVDTFTELMKSKLILDDEKNCEITGEGYYS</sequence>
<evidence type="ECO:0000313" key="1">
    <source>
        <dbReference type="EMBL" id="KAJ8680688.1"/>
    </source>
</evidence>
<protein>
    <submittedName>
        <fullName evidence="1">Uncharacterized protein</fullName>
    </submittedName>
</protein>
<gene>
    <name evidence="1" type="ORF">QAD02_016475</name>
</gene>